<gene>
    <name evidence="3" type="ORF">IAI61_04395</name>
</gene>
<evidence type="ECO:0000256" key="1">
    <source>
        <dbReference type="SAM" id="SignalP"/>
    </source>
</evidence>
<name>A0ABS3KMQ9_9PROT</name>
<dbReference type="RefSeq" id="WP_207415690.1">
    <property type="nucleotide sequence ID" value="NZ_CP061177.1"/>
</dbReference>
<dbReference type="PANTHER" id="PTHR38599">
    <property type="entry name" value="CUPIN DOMAIN PROTEIN (AFU_ORTHOLOGUE AFUA_3G13620)"/>
    <property type="match status" value="1"/>
</dbReference>
<sequence>MLSRRLFAGCALCAGLGLIAAPGGAQTAVTRTVLRQVPLEGTNMVTIQAFVDLAPGALIARHTHPGQEGSVVLDGSLNFEIDGQPLTLSKGDSFLVPAGVPHGGTNGPAATRLFATYVVDKDKPLASPA</sequence>
<dbReference type="InterPro" id="IPR013096">
    <property type="entry name" value="Cupin_2"/>
</dbReference>
<accession>A0ABS3KMQ9</accession>
<evidence type="ECO:0000313" key="4">
    <source>
        <dbReference type="Proteomes" id="UP001518989"/>
    </source>
</evidence>
<dbReference type="Gene3D" id="2.60.120.10">
    <property type="entry name" value="Jelly Rolls"/>
    <property type="match status" value="1"/>
</dbReference>
<protein>
    <submittedName>
        <fullName evidence="3">Cupin domain-containing protein</fullName>
    </submittedName>
</protein>
<dbReference type="EMBL" id="JACTNG010000002">
    <property type="protein sequence ID" value="MBO1078260.1"/>
    <property type="molecule type" value="Genomic_DNA"/>
</dbReference>
<dbReference type="PANTHER" id="PTHR38599:SF1">
    <property type="entry name" value="CUPIN DOMAIN PROTEIN (AFU_ORTHOLOGUE AFUA_3G13620)"/>
    <property type="match status" value="1"/>
</dbReference>
<keyword evidence="4" id="KW-1185">Reference proteome</keyword>
<proteinExistence type="predicted"/>
<dbReference type="Pfam" id="PF07883">
    <property type="entry name" value="Cupin_2"/>
    <property type="match status" value="1"/>
</dbReference>
<feature type="chain" id="PRO_5045402545" evidence="1">
    <location>
        <begin position="28"/>
        <end position="129"/>
    </location>
</feature>
<comment type="caution">
    <text evidence="3">The sequence shown here is derived from an EMBL/GenBank/DDBJ whole genome shotgun (WGS) entry which is preliminary data.</text>
</comment>
<reference evidence="3 4" key="1">
    <citation type="submission" date="2020-09" db="EMBL/GenBank/DDBJ databases">
        <title>Roseomonas.</title>
        <authorList>
            <person name="Zhu W."/>
        </authorList>
    </citation>
    <scope>NUCLEOTIDE SEQUENCE [LARGE SCALE GENOMIC DNA]</scope>
    <source>
        <strain evidence="3 4">573</strain>
    </source>
</reference>
<dbReference type="InterPro" id="IPR011051">
    <property type="entry name" value="RmlC_Cupin_sf"/>
</dbReference>
<evidence type="ECO:0000313" key="3">
    <source>
        <dbReference type="EMBL" id="MBO1078260.1"/>
    </source>
</evidence>
<keyword evidence="1" id="KW-0732">Signal</keyword>
<evidence type="ECO:0000259" key="2">
    <source>
        <dbReference type="Pfam" id="PF07883"/>
    </source>
</evidence>
<feature type="domain" description="Cupin type-2" evidence="2">
    <location>
        <begin position="50"/>
        <end position="106"/>
    </location>
</feature>
<dbReference type="SUPFAM" id="SSF51182">
    <property type="entry name" value="RmlC-like cupins"/>
    <property type="match status" value="1"/>
</dbReference>
<dbReference type="InterPro" id="IPR014710">
    <property type="entry name" value="RmlC-like_jellyroll"/>
</dbReference>
<dbReference type="Proteomes" id="UP001518989">
    <property type="component" value="Unassembled WGS sequence"/>
</dbReference>
<feature type="signal peptide" evidence="1">
    <location>
        <begin position="1"/>
        <end position="27"/>
    </location>
</feature>
<organism evidence="3 4">
    <name type="scientific">Roseomonas haemaphysalidis</name>
    <dbReference type="NCBI Taxonomy" id="2768162"/>
    <lineage>
        <taxon>Bacteria</taxon>
        <taxon>Pseudomonadati</taxon>
        <taxon>Pseudomonadota</taxon>
        <taxon>Alphaproteobacteria</taxon>
        <taxon>Acetobacterales</taxon>
        <taxon>Roseomonadaceae</taxon>
        <taxon>Roseomonas</taxon>
    </lineage>
</organism>